<feature type="domain" description="116kDa U5 small nuclear ribonucleoprotein component N-terminal" evidence="2">
    <location>
        <begin position="4"/>
        <end position="50"/>
    </location>
</feature>
<dbReference type="Pfam" id="PF16004">
    <property type="entry name" value="EFTUD2"/>
    <property type="match status" value="1"/>
</dbReference>
<evidence type="ECO:0000256" key="1">
    <source>
        <dbReference type="SAM" id="MobiDB-lite"/>
    </source>
</evidence>
<protein>
    <recommendedName>
        <fullName evidence="2">116kDa U5 small nuclear ribonucleoprotein component N-terminal domain-containing protein</fullName>
    </recommendedName>
</protein>
<gene>
    <name evidence="3" type="ORF">TMSB3V08_LOCUS6468</name>
</gene>
<dbReference type="InterPro" id="IPR031950">
    <property type="entry name" value="EFTUD2_N"/>
</dbReference>
<evidence type="ECO:0000259" key="2">
    <source>
        <dbReference type="Pfam" id="PF16004"/>
    </source>
</evidence>
<sequence length="564" mass="65557">MDADLYDEFGNYIGPELESEDEEEESFSERQPDTQEYDECHHLDVQQAEELHRLEMERLRLKMEFDAEMHHETLQTAKVKRLGSEDKTLVEKVRPVKTRPWSRKSGKGRHYPGRAGPDSEDKTLVEKVQAVKTKTLVEQVWAVKTILWKMADVPSKSPESLLVNKLNRGKKRKINYEWKQVKNKHLKDSGMAYLGSKGIAKPAKKPPDVDDLCSGNCTYNGCSWLNGNLTQKLMLYNMFYGVPYNQQQQFLAECINLREPQRRTVSEIISKRHCTVKRLQLLVEKVKSGKSVNDDRGKHKNRPRNLLDADKALVEEHIRSFPSQESHYSRHSNKAKYLSPDLSISKMFNLFKSKYPESKVLLHTYRLIFREKFDLKFGLPRSDTCKTCDKYFIQMAAAHSEEEQKKLQVESELHHRKAEKAYNTLANAVKDAQENPNLIVLFEEMEGHFIDFAPVDNQIYKHPNLKISECRWIQFSKDSPTEIRTRKCHSILDAWRVFNVLKKKNGKTTNVDNLYRKVQLSELNNLYPGPKLPINSAKKADLVKISEYLPPEHRAFYLSLTCAV</sequence>
<dbReference type="EMBL" id="OB794175">
    <property type="protein sequence ID" value="CAD7429692.1"/>
    <property type="molecule type" value="Genomic_DNA"/>
</dbReference>
<reference evidence="3" key="1">
    <citation type="submission" date="2020-11" db="EMBL/GenBank/DDBJ databases">
        <authorList>
            <person name="Tran Van P."/>
        </authorList>
    </citation>
    <scope>NUCLEOTIDE SEQUENCE</scope>
</reference>
<name>A0A7R9E9P0_9NEOP</name>
<feature type="region of interest" description="Disordered" evidence="1">
    <location>
        <begin position="94"/>
        <end position="120"/>
    </location>
</feature>
<organism evidence="3">
    <name type="scientific">Timema monikensis</name>
    <dbReference type="NCBI Taxonomy" id="170555"/>
    <lineage>
        <taxon>Eukaryota</taxon>
        <taxon>Metazoa</taxon>
        <taxon>Ecdysozoa</taxon>
        <taxon>Arthropoda</taxon>
        <taxon>Hexapoda</taxon>
        <taxon>Insecta</taxon>
        <taxon>Pterygota</taxon>
        <taxon>Neoptera</taxon>
        <taxon>Polyneoptera</taxon>
        <taxon>Phasmatodea</taxon>
        <taxon>Timematodea</taxon>
        <taxon>Timematoidea</taxon>
        <taxon>Timematidae</taxon>
        <taxon>Timema</taxon>
    </lineage>
</organism>
<feature type="compositionally biased region" description="Basic and acidic residues" evidence="1">
    <location>
        <begin position="27"/>
        <end position="38"/>
    </location>
</feature>
<dbReference type="AlphaFoldDB" id="A0A7R9E9P0"/>
<dbReference type="PANTHER" id="PTHR10773:SF19">
    <property type="match status" value="1"/>
</dbReference>
<accession>A0A7R9E9P0</accession>
<feature type="region of interest" description="Disordered" evidence="1">
    <location>
        <begin position="1"/>
        <end position="38"/>
    </location>
</feature>
<feature type="compositionally biased region" description="Acidic residues" evidence="1">
    <location>
        <begin position="17"/>
        <end position="26"/>
    </location>
</feature>
<dbReference type="PANTHER" id="PTHR10773">
    <property type="entry name" value="DNA-DIRECTED RNA POLYMERASES I, II, AND III SUBUNIT RPABC2"/>
    <property type="match status" value="1"/>
</dbReference>
<feature type="compositionally biased region" description="Basic residues" evidence="1">
    <location>
        <begin position="95"/>
        <end position="112"/>
    </location>
</feature>
<proteinExistence type="predicted"/>
<evidence type="ECO:0000313" key="3">
    <source>
        <dbReference type="EMBL" id="CAD7429692.1"/>
    </source>
</evidence>